<name>A0AAD6HK29_9EURO</name>
<organism evidence="2 3">
    <name type="scientific">Penicillium malachiteum</name>
    <dbReference type="NCBI Taxonomy" id="1324776"/>
    <lineage>
        <taxon>Eukaryota</taxon>
        <taxon>Fungi</taxon>
        <taxon>Dikarya</taxon>
        <taxon>Ascomycota</taxon>
        <taxon>Pezizomycotina</taxon>
        <taxon>Eurotiomycetes</taxon>
        <taxon>Eurotiomycetidae</taxon>
        <taxon>Eurotiales</taxon>
        <taxon>Aspergillaceae</taxon>
        <taxon>Penicillium</taxon>
    </lineage>
</organism>
<keyword evidence="3" id="KW-1185">Reference proteome</keyword>
<comment type="caution">
    <text evidence="2">The sequence shown here is derived from an EMBL/GenBank/DDBJ whole genome shotgun (WGS) entry which is preliminary data.</text>
</comment>
<gene>
    <name evidence="2" type="ORF">N7493_006970</name>
</gene>
<dbReference type="Proteomes" id="UP001215712">
    <property type="component" value="Unassembled WGS sequence"/>
</dbReference>
<dbReference type="EMBL" id="JAQJAN010000009">
    <property type="protein sequence ID" value="KAJ5720092.1"/>
    <property type="molecule type" value="Genomic_DNA"/>
</dbReference>
<evidence type="ECO:0000313" key="3">
    <source>
        <dbReference type="Proteomes" id="UP001215712"/>
    </source>
</evidence>
<dbReference type="PANTHER" id="PTHR41677">
    <property type="entry name" value="YALI0B19030P"/>
    <property type="match status" value="1"/>
</dbReference>
<protein>
    <submittedName>
        <fullName evidence="2">Uncharacterized protein</fullName>
    </submittedName>
</protein>
<sequence>MPFIPDLRPVPPTVVGPTTKKATRPTNILPQSLIDEARVIKKEDFNPNKHLIFQPPKGITTMKEIGLEGREAIKQIQSEVFSEAVLRDCQYSSSFTKNMVRGMGRERAPFTCDAWSSEELRRIVSSVADIDLDQAFDYEKANINIALNEGSEVFTDVKVQRKPETSAFGWHFDSFPICGTAVIMQGRYIEHQALKAFGGLERISMVTPSDRGIYRNWSELYHGFTEYRLELLEEPLRLKMKEEQKRVDSRRPFNITDMTAFLKEQISFMQATVAELIPVEEME</sequence>
<evidence type="ECO:0000256" key="1">
    <source>
        <dbReference type="SAM" id="MobiDB-lite"/>
    </source>
</evidence>
<proteinExistence type="predicted"/>
<accession>A0AAD6HK29</accession>
<evidence type="ECO:0000313" key="2">
    <source>
        <dbReference type="EMBL" id="KAJ5720092.1"/>
    </source>
</evidence>
<dbReference type="AlphaFoldDB" id="A0AAD6HK29"/>
<dbReference type="PANTHER" id="PTHR41677:SF1">
    <property type="entry name" value="FE2OG DIOXYGENASE DOMAIN-CONTAINING PROTEIN"/>
    <property type="match status" value="1"/>
</dbReference>
<feature type="region of interest" description="Disordered" evidence="1">
    <location>
        <begin position="1"/>
        <end position="22"/>
    </location>
</feature>
<reference evidence="2" key="1">
    <citation type="journal article" date="2023" name="IMA Fungus">
        <title>Comparative genomic study of the Penicillium genus elucidates a diverse pangenome and 15 lateral gene transfer events.</title>
        <authorList>
            <person name="Petersen C."/>
            <person name="Sorensen T."/>
            <person name="Nielsen M.R."/>
            <person name="Sondergaard T.E."/>
            <person name="Sorensen J.L."/>
            <person name="Fitzpatrick D.A."/>
            <person name="Frisvad J.C."/>
            <person name="Nielsen K.L."/>
        </authorList>
    </citation>
    <scope>NUCLEOTIDE SEQUENCE</scope>
    <source>
        <strain evidence="2">IBT 17514</strain>
    </source>
</reference>
<reference evidence="2" key="2">
    <citation type="submission" date="2023-01" db="EMBL/GenBank/DDBJ databases">
        <authorList>
            <person name="Petersen C."/>
        </authorList>
    </citation>
    <scope>NUCLEOTIDE SEQUENCE</scope>
    <source>
        <strain evidence="2">IBT 17514</strain>
    </source>
</reference>